<keyword evidence="5 7" id="KW-0472">Membrane</keyword>
<evidence type="ECO:0000256" key="7">
    <source>
        <dbReference type="SAM" id="Phobius"/>
    </source>
</evidence>
<evidence type="ECO:0000256" key="3">
    <source>
        <dbReference type="ARBA" id="ARBA00022729"/>
    </source>
</evidence>
<evidence type="ECO:0000256" key="1">
    <source>
        <dbReference type="ARBA" id="ARBA00004127"/>
    </source>
</evidence>
<accession>A0AAV1EGY0</accession>
<keyword evidence="9" id="KW-1185">Reference proteome</keyword>
<feature type="transmembrane region" description="Helical" evidence="7">
    <location>
        <begin position="163"/>
        <end position="185"/>
    </location>
</feature>
<reference evidence="8" key="1">
    <citation type="submission" date="2023-03" db="EMBL/GenBank/DDBJ databases">
        <authorList>
            <person name="Julca I."/>
        </authorList>
    </citation>
    <scope>NUCLEOTIDE SEQUENCE</scope>
</reference>
<name>A0AAV1EGY0_OLDCO</name>
<dbReference type="Proteomes" id="UP001161247">
    <property type="component" value="Chromosome 9"/>
</dbReference>
<dbReference type="GO" id="GO:0012505">
    <property type="term" value="C:endomembrane system"/>
    <property type="evidence" value="ECO:0007669"/>
    <property type="project" value="UniProtKB-SubCell"/>
</dbReference>
<evidence type="ECO:0000313" key="8">
    <source>
        <dbReference type="EMBL" id="CAI9119017.1"/>
    </source>
</evidence>
<dbReference type="InterPro" id="IPR009606">
    <property type="entry name" value="DEAL/Modifying_wall_lignin1/2"/>
</dbReference>
<dbReference type="PANTHER" id="PTHR31769">
    <property type="entry name" value="OS07G0462200 PROTEIN-RELATED"/>
    <property type="match status" value="1"/>
</dbReference>
<feature type="transmembrane region" description="Helical" evidence="7">
    <location>
        <begin position="65"/>
        <end position="85"/>
    </location>
</feature>
<evidence type="ECO:0000313" key="9">
    <source>
        <dbReference type="Proteomes" id="UP001161247"/>
    </source>
</evidence>
<keyword evidence="4 7" id="KW-1133">Transmembrane helix</keyword>
<comment type="similarity">
    <text evidence="6">Belongs to the DESIGUAL family.</text>
</comment>
<sequence length="255" mass="27644">MAVTHADLEPSPPSSDLGSKTGACLMVLSIFFGLFCFILCLLAEATRSQVTWSSDEQECVYSGSGKVPLLCGAAAFVALAIAMIVEHTFMLISISRSTSSPLVIWDPDSDFAKSVACQAAFFFVSTWICFAVGEILLLIGLSIESGHLKNWATPKSSCLILRPGMFTSAGVFGLLTVFLAAGLYITALRAQRALQDQENVRREVLEAASSAIYTTPTRLPPLPPAVVNQNTVATQYRSQRSLSDYLTEFEKYSYL</sequence>
<dbReference type="InterPro" id="IPR052222">
    <property type="entry name" value="DESIGUAL"/>
</dbReference>
<dbReference type="EMBL" id="OX459126">
    <property type="protein sequence ID" value="CAI9119017.1"/>
    <property type="molecule type" value="Genomic_DNA"/>
</dbReference>
<evidence type="ECO:0000256" key="6">
    <source>
        <dbReference type="ARBA" id="ARBA00029467"/>
    </source>
</evidence>
<organism evidence="8 9">
    <name type="scientific">Oldenlandia corymbosa var. corymbosa</name>
    <dbReference type="NCBI Taxonomy" id="529605"/>
    <lineage>
        <taxon>Eukaryota</taxon>
        <taxon>Viridiplantae</taxon>
        <taxon>Streptophyta</taxon>
        <taxon>Embryophyta</taxon>
        <taxon>Tracheophyta</taxon>
        <taxon>Spermatophyta</taxon>
        <taxon>Magnoliopsida</taxon>
        <taxon>eudicotyledons</taxon>
        <taxon>Gunneridae</taxon>
        <taxon>Pentapetalae</taxon>
        <taxon>asterids</taxon>
        <taxon>lamiids</taxon>
        <taxon>Gentianales</taxon>
        <taxon>Rubiaceae</taxon>
        <taxon>Rubioideae</taxon>
        <taxon>Spermacoceae</taxon>
        <taxon>Hedyotis-Oldenlandia complex</taxon>
        <taxon>Oldenlandia</taxon>
    </lineage>
</organism>
<comment type="subcellular location">
    <subcellularLocation>
        <location evidence="1">Endomembrane system</location>
        <topology evidence="1">Multi-pass membrane protein</topology>
    </subcellularLocation>
</comment>
<dbReference type="AlphaFoldDB" id="A0AAV1EGY0"/>
<keyword evidence="2 7" id="KW-0812">Transmembrane</keyword>
<proteinExistence type="inferred from homology"/>
<evidence type="ECO:0000256" key="2">
    <source>
        <dbReference type="ARBA" id="ARBA00022692"/>
    </source>
</evidence>
<feature type="transmembrane region" description="Helical" evidence="7">
    <location>
        <begin position="23"/>
        <end position="45"/>
    </location>
</feature>
<protein>
    <submittedName>
        <fullName evidence="8">OLC1v1020666C1</fullName>
    </submittedName>
</protein>
<gene>
    <name evidence="8" type="ORF">OLC1_LOCUS24770</name>
</gene>
<evidence type="ECO:0000256" key="5">
    <source>
        <dbReference type="ARBA" id="ARBA00023136"/>
    </source>
</evidence>
<dbReference type="Pfam" id="PF06749">
    <property type="entry name" value="DUF1218"/>
    <property type="match status" value="1"/>
</dbReference>
<keyword evidence="3" id="KW-0732">Signal</keyword>
<evidence type="ECO:0000256" key="4">
    <source>
        <dbReference type="ARBA" id="ARBA00022989"/>
    </source>
</evidence>
<feature type="transmembrane region" description="Helical" evidence="7">
    <location>
        <begin position="119"/>
        <end position="143"/>
    </location>
</feature>